<proteinExistence type="predicted"/>
<evidence type="ECO:0008006" key="5">
    <source>
        <dbReference type="Google" id="ProtNLM"/>
    </source>
</evidence>
<dbReference type="Proteomes" id="UP001501468">
    <property type="component" value="Unassembled WGS sequence"/>
</dbReference>
<keyword evidence="4" id="KW-1185">Reference proteome</keyword>
<evidence type="ECO:0000256" key="2">
    <source>
        <dbReference type="SAM" id="Phobius"/>
    </source>
</evidence>
<gene>
    <name evidence="3" type="ORF">GCM10022399_08950</name>
</gene>
<dbReference type="SUPFAM" id="SSF53474">
    <property type="entry name" value="alpha/beta-Hydrolases"/>
    <property type="match status" value="1"/>
</dbReference>
<organism evidence="3 4">
    <name type="scientific">Terrabacter ginsenosidimutans</name>
    <dbReference type="NCBI Taxonomy" id="490575"/>
    <lineage>
        <taxon>Bacteria</taxon>
        <taxon>Bacillati</taxon>
        <taxon>Actinomycetota</taxon>
        <taxon>Actinomycetes</taxon>
        <taxon>Micrococcales</taxon>
        <taxon>Intrasporangiaceae</taxon>
        <taxon>Terrabacter</taxon>
    </lineage>
</organism>
<dbReference type="InterPro" id="IPR029058">
    <property type="entry name" value="AB_hydrolase_fold"/>
</dbReference>
<dbReference type="RefSeq" id="WP_344942098.1">
    <property type="nucleotide sequence ID" value="NZ_BAABDC010000001.1"/>
</dbReference>
<keyword evidence="2" id="KW-1133">Transmembrane helix</keyword>
<keyword evidence="2" id="KW-0472">Membrane</keyword>
<feature type="region of interest" description="Disordered" evidence="1">
    <location>
        <begin position="618"/>
        <end position="640"/>
    </location>
</feature>
<sequence>MSDRTFIFLHGAGGPIDSAEWLSCINRRLTDAGGSPIGLDGDVIIAPEYLETLMTDELEDEPPATWKRPADRDFVDARVRFAATGARLSERLRFDEAARGGMHWGHVPDDVAELGVNTVIQGWPEIRRYAFRKRSRWAAQRKVLQELPSRGSLVIIAHSLGSVMAVDLLKKLPRSTHVDLLITIGSPLSIPKLGTQMHADEFPVDRVSAWVNLYDPKDVITVGRGVGTRFPSATDLQVRTDGQHDAIGYLSNPVLGEVLARRLYDTQEAPRQDLPARQLHSVWNSLLLQFAYSQQISRHIKADDWKARLRVDRAREILAERAVLDAGRARLSDMATGSNGDSPFAVGRVPALSDFLSHPGDLIEGAWVDADLLAPCVGLVSASPFHPFGLKVDEDQRREALEATLNLIRRKRGHLSDREMARVISVAVSKARRAISPDRWPWEGILVGAGVVLLAATGVGIFAAVPAGLAGAAAMTSTLAAFGPGGMAGGIATIAALTGTGAAFTGAGLGLGAAERPSDAQRQSRLVASELVALPTPELRRALTGILAVVWAQRELELKSSAPMIDGLLHDALDALSAELLLHQEIAEGSPETKDLASKRELIERALEWLRDERLLSDPTSRKQAHLASLPEQPYSDGRD</sequence>
<accession>A0ABP7CUN4</accession>
<evidence type="ECO:0000313" key="4">
    <source>
        <dbReference type="Proteomes" id="UP001501468"/>
    </source>
</evidence>
<protein>
    <recommendedName>
        <fullName evidence="5">Alpha/beta hydrolase</fullName>
    </recommendedName>
</protein>
<keyword evidence="2" id="KW-0812">Transmembrane</keyword>
<feature type="transmembrane region" description="Helical" evidence="2">
    <location>
        <begin position="487"/>
        <end position="514"/>
    </location>
</feature>
<reference evidence="4" key="1">
    <citation type="journal article" date="2019" name="Int. J. Syst. Evol. Microbiol.">
        <title>The Global Catalogue of Microorganisms (GCM) 10K type strain sequencing project: providing services to taxonomists for standard genome sequencing and annotation.</title>
        <authorList>
            <consortium name="The Broad Institute Genomics Platform"/>
            <consortium name="The Broad Institute Genome Sequencing Center for Infectious Disease"/>
            <person name="Wu L."/>
            <person name="Ma J."/>
        </authorList>
    </citation>
    <scope>NUCLEOTIDE SEQUENCE [LARGE SCALE GENOMIC DNA]</scope>
    <source>
        <strain evidence="4">JCM 17125</strain>
    </source>
</reference>
<dbReference type="Gene3D" id="3.40.50.1820">
    <property type="entry name" value="alpha/beta hydrolase"/>
    <property type="match status" value="1"/>
</dbReference>
<evidence type="ECO:0000313" key="3">
    <source>
        <dbReference type="EMBL" id="GAA3694587.1"/>
    </source>
</evidence>
<dbReference type="EMBL" id="BAABDC010000001">
    <property type="protein sequence ID" value="GAA3694587.1"/>
    <property type="molecule type" value="Genomic_DNA"/>
</dbReference>
<evidence type="ECO:0000256" key="1">
    <source>
        <dbReference type="SAM" id="MobiDB-lite"/>
    </source>
</evidence>
<feature type="transmembrane region" description="Helical" evidence="2">
    <location>
        <begin position="440"/>
        <end position="467"/>
    </location>
</feature>
<name>A0ABP7CUN4_9MICO</name>
<comment type="caution">
    <text evidence="3">The sequence shown here is derived from an EMBL/GenBank/DDBJ whole genome shotgun (WGS) entry which is preliminary data.</text>
</comment>